<keyword evidence="1" id="KW-0472">Membrane</keyword>
<evidence type="ECO:0000256" key="1">
    <source>
        <dbReference type="SAM" id="Phobius"/>
    </source>
</evidence>
<dbReference type="AlphaFoldDB" id="A0A3B1A6M3"/>
<organism evidence="2">
    <name type="scientific">hydrothermal vent metagenome</name>
    <dbReference type="NCBI Taxonomy" id="652676"/>
    <lineage>
        <taxon>unclassified sequences</taxon>
        <taxon>metagenomes</taxon>
        <taxon>ecological metagenomes</taxon>
    </lineage>
</organism>
<dbReference type="PROSITE" id="PS50088">
    <property type="entry name" value="ANK_REPEAT"/>
    <property type="match status" value="1"/>
</dbReference>
<dbReference type="EMBL" id="UOFP01000227">
    <property type="protein sequence ID" value="VAW88556.1"/>
    <property type="molecule type" value="Genomic_DNA"/>
</dbReference>
<evidence type="ECO:0000313" key="2">
    <source>
        <dbReference type="EMBL" id="VAW88556.1"/>
    </source>
</evidence>
<keyword evidence="1" id="KW-0812">Transmembrane</keyword>
<gene>
    <name evidence="2" type="ORF">MNBD_GAMMA18-1324</name>
</gene>
<reference evidence="2" key="1">
    <citation type="submission" date="2018-06" db="EMBL/GenBank/DDBJ databases">
        <authorList>
            <person name="Zhirakovskaya E."/>
        </authorList>
    </citation>
    <scope>NUCLEOTIDE SEQUENCE</scope>
</reference>
<feature type="transmembrane region" description="Helical" evidence="1">
    <location>
        <begin position="6"/>
        <end position="23"/>
    </location>
</feature>
<protein>
    <submittedName>
        <fullName evidence="2">Uncharacterized protein</fullName>
    </submittedName>
</protein>
<keyword evidence="1" id="KW-1133">Transmembrane helix</keyword>
<name>A0A3B1A6M3_9ZZZZ</name>
<accession>A0A3B1A6M3</accession>
<dbReference type="Gene3D" id="1.25.40.20">
    <property type="entry name" value="Ankyrin repeat-containing domain"/>
    <property type="match status" value="1"/>
</dbReference>
<dbReference type="InterPro" id="IPR002110">
    <property type="entry name" value="Ankyrin_rpt"/>
</dbReference>
<dbReference type="Pfam" id="PF13637">
    <property type="entry name" value="Ank_4"/>
    <property type="match status" value="1"/>
</dbReference>
<dbReference type="InterPro" id="IPR036770">
    <property type="entry name" value="Ankyrin_rpt-contain_sf"/>
</dbReference>
<dbReference type="PROSITE" id="PS50297">
    <property type="entry name" value="ANK_REP_REGION"/>
    <property type="match status" value="1"/>
</dbReference>
<dbReference type="SUPFAM" id="SSF48403">
    <property type="entry name" value="Ankyrin repeat"/>
    <property type="match status" value="1"/>
</dbReference>
<sequence length="175" mass="19298">MKKKIFFGGIGGVFLTIAGLMLYDMSKMEIEVLMLCSTNRGGILIPSDLCKYYLVNYRINEKGIKELSEGGGLDVVLNIEESAAEYELAKMFLARGLDVDGANHAGGKDVTPLQAAVMYNDVRRVNFLLEYGANIHLSEGYGMTPIDIARKFHKAGSELEDRSEIIQILSDAEKP</sequence>
<proteinExistence type="predicted"/>